<accession>A0AB38XNZ9</accession>
<dbReference type="Proteomes" id="UP001211044">
    <property type="component" value="Chromosome"/>
</dbReference>
<dbReference type="RefSeq" id="WP_155855907.1">
    <property type="nucleotide sequence ID" value="NZ_CP116394.1"/>
</dbReference>
<reference evidence="1" key="1">
    <citation type="submission" date="2023-01" db="EMBL/GenBank/DDBJ databases">
        <title>Comparative Genomic Analysis of the Clinically-Derived Winkia Strain NY0527 Provides Evidence into the Taxonomic Reassignment of Winkia neuii and Characterizes Their Virulence Traits.</title>
        <authorList>
            <person name="Cai X."/>
            <person name="Peng Y."/>
            <person name="Li M."/>
            <person name="Qiu Y."/>
            <person name="Wang Y."/>
            <person name="Xu L."/>
            <person name="Hou Q."/>
        </authorList>
    </citation>
    <scope>NUCLEOTIDE SEQUENCE</scope>
    <source>
        <strain evidence="1">NY0527</strain>
    </source>
</reference>
<gene>
    <name evidence="1" type="ORF">PIG85_10270</name>
</gene>
<name>A0AB38XNZ9_9ACTO</name>
<protein>
    <submittedName>
        <fullName evidence="1">Uncharacterized protein</fullName>
    </submittedName>
</protein>
<evidence type="ECO:0000313" key="2">
    <source>
        <dbReference type="Proteomes" id="UP001211044"/>
    </source>
</evidence>
<dbReference type="AlphaFoldDB" id="A0AB38XNZ9"/>
<organism evidence="1 2">
    <name type="scientific">Winkia neuii subsp. anitrata</name>
    <dbReference type="NCBI Taxonomy" id="29318"/>
    <lineage>
        <taxon>Bacteria</taxon>
        <taxon>Bacillati</taxon>
        <taxon>Actinomycetota</taxon>
        <taxon>Actinomycetes</taxon>
        <taxon>Actinomycetales</taxon>
        <taxon>Actinomycetaceae</taxon>
        <taxon>Winkia</taxon>
    </lineage>
</organism>
<proteinExistence type="predicted"/>
<dbReference type="EMBL" id="CP116394">
    <property type="protein sequence ID" value="WCE46013.1"/>
    <property type="molecule type" value="Genomic_DNA"/>
</dbReference>
<sequence length="53" mass="5903">MSVIGKWWRQIAEAKVQDAAEAFEQTGLYGIVKQTISQISNRVVAARRPALCL</sequence>
<dbReference type="KEGG" id="wne:PIG85_10270"/>
<evidence type="ECO:0000313" key="1">
    <source>
        <dbReference type="EMBL" id="WCE46013.1"/>
    </source>
</evidence>